<gene>
    <name evidence="1" type="ORF">FHR34_007197</name>
    <name evidence="2" type="ORF">FHR34_007418</name>
</gene>
<dbReference type="RefSeq" id="WP_184945025.1">
    <property type="nucleotide sequence ID" value="NZ_JACHJV010000002.1"/>
</dbReference>
<keyword evidence="3" id="KW-1185">Reference proteome</keyword>
<dbReference type="AlphaFoldDB" id="A0A7W7VZ88"/>
<dbReference type="EMBL" id="JACHJV010000002">
    <property type="protein sequence ID" value="MBB4928102.1"/>
    <property type="molecule type" value="Genomic_DNA"/>
</dbReference>
<dbReference type="EMBL" id="JACHJV010000003">
    <property type="protein sequence ID" value="MBB4928321.1"/>
    <property type="molecule type" value="Genomic_DNA"/>
</dbReference>
<comment type="caution">
    <text evidence="2">The sequence shown here is derived from an EMBL/GenBank/DDBJ whole genome shotgun (WGS) entry which is preliminary data.</text>
</comment>
<proteinExistence type="predicted"/>
<protein>
    <submittedName>
        <fullName evidence="2">Uncharacterized protein</fullName>
    </submittedName>
</protein>
<name>A0A7W7VZ88_KITKI</name>
<evidence type="ECO:0000313" key="3">
    <source>
        <dbReference type="Proteomes" id="UP000540506"/>
    </source>
</evidence>
<accession>A0A7W7VZ88</accession>
<sequence length="46" mass="4513">MTAALLRPDPATGVAALGLGVLGRLRPVDPADASVGVGAGRCRSAR</sequence>
<evidence type="ECO:0000313" key="1">
    <source>
        <dbReference type="EMBL" id="MBB4928102.1"/>
    </source>
</evidence>
<reference evidence="2 3" key="1">
    <citation type="submission" date="2020-08" db="EMBL/GenBank/DDBJ databases">
        <title>Sequencing the genomes of 1000 actinobacteria strains.</title>
        <authorList>
            <person name="Klenk H.-P."/>
        </authorList>
    </citation>
    <scope>NUCLEOTIDE SEQUENCE [LARGE SCALE GENOMIC DNA]</scope>
    <source>
        <strain evidence="2 3">DSM 41654</strain>
    </source>
</reference>
<evidence type="ECO:0000313" key="2">
    <source>
        <dbReference type="EMBL" id="MBB4928321.1"/>
    </source>
</evidence>
<organism evidence="2 3">
    <name type="scientific">Kitasatospora kifunensis</name>
    <name type="common">Streptomyces kifunensis</name>
    <dbReference type="NCBI Taxonomy" id="58351"/>
    <lineage>
        <taxon>Bacteria</taxon>
        <taxon>Bacillati</taxon>
        <taxon>Actinomycetota</taxon>
        <taxon>Actinomycetes</taxon>
        <taxon>Kitasatosporales</taxon>
        <taxon>Streptomycetaceae</taxon>
        <taxon>Kitasatospora</taxon>
    </lineage>
</organism>
<dbReference type="Proteomes" id="UP000540506">
    <property type="component" value="Unassembled WGS sequence"/>
</dbReference>